<dbReference type="Gene3D" id="1.20.144.10">
    <property type="entry name" value="Phosphatidic acid phosphatase type 2/haloperoxidase"/>
    <property type="match status" value="1"/>
</dbReference>
<gene>
    <name evidence="9" type="primary">dpp1</name>
    <name evidence="9" type="ORF">LOC62_03G004485</name>
</gene>
<evidence type="ECO:0000256" key="4">
    <source>
        <dbReference type="ARBA" id="ARBA00022989"/>
    </source>
</evidence>
<proteinExistence type="inferred from homology"/>
<dbReference type="GO" id="GO:0016020">
    <property type="term" value="C:membrane"/>
    <property type="evidence" value="ECO:0007669"/>
    <property type="project" value="UniProtKB-SubCell"/>
</dbReference>
<sequence length="301" mass="33858">MGGFRGGQQRPWRWRVFWSYLPDWVLTIVLWGAFYLVDRIDGYRRLFDVNDTSLAHPYAVKERVPVWLLGVLCAVVPAVIIVLTAAARRSFWDAHNGILGLVLSLGLTVTFTDILKITAGRARPDLFDRCQLPETLTSNPTHQLTSWTVCTRTDLLKDGFRSFPSGHSSFAWCGMWYLFLYAAAKLKTYNNKGYTFKSWLLLAPISCASLIAISRTMDYRHHPTDVIAGAVIGVLGAWWGYRQYYPALITPESFEPFSPRIPRDDVLPLHNLGGSENPNDGYGETVPLSHPGAPHLRDTSA</sequence>
<comment type="subcellular location">
    <subcellularLocation>
        <location evidence="1">Membrane</location>
        <topology evidence="1">Multi-pass membrane protein</topology>
    </subcellularLocation>
</comment>
<evidence type="ECO:0000313" key="10">
    <source>
        <dbReference type="Proteomes" id="UP000827549"/>
    </source>
</evidence>
<dbReference type="RefSeq" id="XP_062626987.1">
    <property type="nucleotide sequence ID" value="XM_062771003.1"/>
</dbReference>
<evidence type="ECO:0000259" key="8">
    <source>
        <dbReference type="SMART" id="SM00014"/>
    </source>
</evidence>
<dbReference type="GO" id="GO:0008195">
    <property type="term" value="F:phosphatidate phosphatase activity"/>
    <property type="evidence" value="ECO:0007669"/>
    <property type="project" value="TreeGrafter"/>
</dbReference>
<protein>
    <submittedName>
        <fullName evidence="9">Diacylglycerol pyrophosphate phosphatase 1</fullName>
    </submittedName>
</protein>
<keyword evidence="4 7" id="KW-1133">Transmembrane helix</keyword>
<feature type="transmembrane region" description="Helical" evidence="7">
    <location>
        <begin position="223"/>
        <end position="241"/>
    </location>
</feature>
<evidence type="ECO:0000256" key="7">
    <source>
        <dbReference type="SAM" id="Phobius"/>
    </source>
</evidence>
<feature type="transmembrane region" description="Helical" evidence="7">
    <location>
        <begin position="98"/>
        <end position="119"/>
    </location>
</feature>
<feature type="transmembrane region" description="Helical" evidence="7">
    <location>
        <begin position="66"/>
        <end position="86"/>
    </location>
</feature>
<dbReference type="AlphaFoldDB" id="A0AAF1BKD9"/>
<dbReference type="Pfam" id="PF01569">
    <property type="entry name" value="PAP2"/>
    <property type="match status" value="1"/>
</dbReference>
<feature type="transmembrane region" description="Helical" evidence="7">
    <location>
        <begin position="20"/>
        <end position="37"/>
    </location>
</feature>
<dbReference type="Proteomes" id="UP000827549">
    <property type="component" value="Chromosome 3"/>
</dbReference>
<keyword evidence="10" id="KW-1185">Reference proteome</keyword>
<accession>A0AAF1BKD9</accession>
<dbReference type="GO" id="GO:0006644">
    <property type="term" value="P:phospholipid metabolic process"/>
    <property type="evidence" value="ECO:0007669"/>
    <property type="project" value="InterPro"/>
</dbReference>
<dbReference type="InterPro" id="IPR043216">
    <property type="entry name" value="PAP-like"/>
</dbReference>
<comment type="similarity">
    <text evidence="2">Belongs to the PA-phosphatase related phosphoesterase family.</text>
</comment>
<dbReference type="EMBL" id="CP086716">
    <property type="protein sequence ID" value="WOO80955.1"/>
    <property type="molecule type" value="Genomic_DNA"/>
</dbReference>
<dbReference type="SMART" id="SM00014">
    <property type="entry name" value="acidPPc"/>
    <property type="match status" value="1"/>
</dbReference>
<dbReference type="InterPro" id="IPR000326">
    <property type="entry name" value="PAP2/HPO"/>
</dbReference>
<dbReference type="SUPFAM" id="SSF48317">
    <property type="entry name" value="Acid phosphatase/Vanadium-dependent haloperoxidase"/>
    <property type="match status" value="1"/>
</dbReference>
<evidence type="ECO:0000256" key="3">
    <source>
        <dbReference type="ARBA" id="ARBA00022692"/>
    </source>
</evidence>
<evidence type="ECO:0000256" key="1">
    <source>
        <dbReference type="ARBA" id="ARBA00004141"/>
    </source>
</evidence>
<keyword evidence="3 7" id="KW-0812">Transmembrane</keyword>
<dbReference type="CDD" id="cd03390">
    <property type="entry name" value="PAP2_containing_1_like"/>
    <property type="match status" value="1"/>
</dbReference>
<evidence type="ECO:0000256" key="2">
    <source>
        <dbReference type="ARBA" id="ARBA00008816"/>
    </source>
</evidence>
<feature type="transmembrane region" description="Helical" evidence="7">
    <location>
        <begin position="198"/>
        <end position="217"/>
    </location>
</feature>
<evidence type="ECO:0000256" key="5">
    <source>
        <dbReference type="ARBA" id="ARBA00023136"/>
    </source>
</evidence>
<dbReference type="PANTHER" id="PTHR10165">
    <property type="entry name" value="LIPID PHOSPHATE PHOSPHATASE"/>
    <property type="match status" value="1"/>
</dbReference>
<dbReference type="FunFam" id="1.20.144.10:FF:000017">
    <property type="entry name" value="Diacylglycerol pyrophosphate phosphatase 1"/>
    <property type="match status" value="1"/>
</dbReference>
<organism evidence="9 10">
    <name type="scientific">Vanrija pseudolonga</name>
    <dbReference type="NCBI Taxonomy" id="143232"/>
    <lineage>
        <taxon>Eukaryota</taxon>
        <taxon>Fungi</taxon>
        <taxon>Dikarya</taxon>
        <taxon>Basidiomycota</taxon>
        <taxon>Agaricomycotina</taxon>
        <taxon>Tremellomycetes</taxon>
        <taxon>Trichosporonales</taxon>
        <taxon>Trichosporonaceae</taxon>
        <taxon>Vanrija</taxon>
    </lineage>
</organism>
<evidence type="ECO:0000256" key="6">
    <source>
        <dbReference type="SAM" id="MobiDB-lite"/>
    </source>
</evidence>
<evidence type="ECO:0000313" key="9">
    <source>
        <dbReference type="EMBL" id="WOO80955.1"/>
    </source>
</evidence>
<dbReference type="GeneID" id="87807723"/>
<feature type="region of interest" description="Disordered" evidence="6">
    <location>
        <begin position="269"/>
        <end position="301"/>
    </location>
</feature>
<reference evidence="9" key="1">
    <citation type="submission" date="2023-10" db="EMBL/GenBank/DDBJ databases">
        <authorList>
            <person name="Noh H."/>
        </authorList>
    </citation>
    <scope>NUCLEOTIDE SEQUENCE</scope>
    <source>
        <strain evidence="9">DUCC4014</strain>
    </source>
</reference>
<feature type="domain" description="Phosphatidic acid phosphatase type 2/haloperoxidase" evidence="8">
    <location>
        <begin position="99"/>
        <end position="241"/>
    </location>
</feature>
<name>A0AAF1BKD9_9TREE</name>
<dbReference type="InterPro" id="IPR036938">
    <property type="entry name" value="PAP2/HPO_sf"/>
</dbReference>
<dbReference type="GO" id="GO:0046839">
    <property type="term" value="P:phospholipid dephosphorylation"/>
    <property type="evidence" value="ECO:0007669"/>
    <property type="project" value="TreeGrafter"/>
</dbReference>
<keyword evidence="5 7" id="KW-0472">Membrane</keyword>
<dbReference type="PANTHER" id="PTHR10165:SF35">
    <property type="entry name" value="RE23632P"/>
    <property type="match status" value="1"/>
</dbReference>